<sequence length="91" mass="10191">MRIIYNFLLAFACDVSRKKSAKFGRVYLRAGRAAENFCWRDVGFAVLDLRSNLYAEKPSIPETVAVPSASAGLKFLLTAMDYSIAKFSLNF</sequence>
<proteinExistence type="predicted"/>
<comment type="caution">
    <text evidence="1">The sequence shown here is derived from an EMBL/GenBank/DDBJ whole genome shotgun (WGS) entry which is preliminary data.</text>
</comment>
<organism evidence="1 2">
    <name type="scientific">Campylobacter rectus RM3267</name>
    <dbReference type="NCBI Taxonomy" id="553218"/>
    <lineage>
        <taxon>Bacteria</taxon>
        <taxon>Pseudomonadati</taxon>
        <taxon>Campylobacterota</taxon>
        <taxon>Epsilonproteobacteria</taxon>
        <taxon>Campylobacterales</taxon>
        <taxon>Campylobacteraceae</taxon>
        <taxon>Campylobacter</taxon>
    </lineage>
</organism>
<dbReference type="AlphaFoldDB" id="B9D458"/>
<accession>B9D458</accession>
<dbReference type="Proteomes" id="UP000003082">
    <property type="component" value="Unassembled WGS sequence"/>
</dbReference>
<name>B9D458_CAMRE</name>
<protein>
    <submittedName>
        <fullName evidence="1">Uncharacterized protein</fullName>
    </submittedName>
</protein>
<gene>
    <name evidence="1" type="ORF">CAMRE0001_2154</name>
</gene>
<keyword evidence="2" id="KW-1185">Reference proteome</keyword>
<dbReference type="EMBL" id="ACFU01000025">
    <property type="protein sequence ID" value="EEF13226.1"/>
    <property type="molecule type" value="Genomic_DNA"/>
</dbReference>
<evidence type="ECO:0000313" key="1">
    <source>
        <dbReference type="EMBL" id="EEF13226.1"/>
    </source>
</evidence>
<evidence type="ECO:0000313" key="2">
    <source>
        <dbReference type="Proteomes" id="UP000003082"/>
    </source>
</evidence>
<reference evidence="1 2" key="1">
    <citation type="submission" date="2008-08" db="EMBL/GenBank/DDBJ databases">
        <authorList>
            <person name="Madupu R."/>
            <person name="Durkin A.S."/>
            <person name="Torralba M."/>
            <person name="Methe B."/>
            <person name="Sutton G.G."/>
            <person name="Strausberg R.L."/>
            <person name="Nelson K.E."/>
        </authorList>
    </citation>
    <scope>NUCLEOTIDE SEQUENCE [LARGE SCALE GENOMIC DNA]</scope>
    <source>
        <strain evidence="1 2">RM3267</strain>
    </source>
</reference>